<sequence>MKRILSLSGAAVAATALLTSGLAGTAQAGTTVHHDKLVKPTEAQSVALYWLGDSGANLKRSTQFSGPSGNLDSASVKKVVSTGGAAASTAAGSISATSSSTTSTSKNINLPKTIGKVFFLDGDGKPRWCSATSIVSTYKNLVATAGHCVYNTAANTETMDKWVFIPGYYQGKAPWGLYVGKTAYTHYDFSVYEDYDRDYAFVTVYNGVELDSTATKTAGVANTGYSLGSTVGAQGFAWNQKTGTAHFAFGYPASAHPDGNKPYTGVTAKWAYGKTSGKTPVSSALKIDEQITLKAAFTWGADGGPWLIKYSNTKRTGYIDGVTSLVVDSDDNDRYDTLSSAYFDGETKSVYSEAAASWSGNVF</sequence>
<keyword evidence="3" id="KW-1185">Reference proteome</keyword>
<dbReference type="InterPro" id="IPR043504">
    <property type="entry name" value="Peptidase_S1_PA_chymotrypsin"/>
</dbReference>
<name>A0ABV3GEZ3_MICGL</name>
<proteinExistence type="predicted"/>
<dbReference type="Gene3D" id="2.40.10.10">
    <property type="entry name" value="Trypsin-like serine proteases"/>
    <property type="match status" value="2"/>
</dbReference>
<evidence type="ECO:0000313" key="3">
    <source>
        <dbReference type="Proteomes" id="UP001551675"/>
    </source>
</evidence>
<feature type="chain" id="PRO_5045454142" description="Trypsin-like serine protease" evidence="1">
    <location>
        <begin position="29"/>
        <end position="363"/>
    </location>
</feature>
<dbReference type="EMBL" id="JBFALK010000008">
    <property type="protein sequence ID" value="MEV0970210.1"/>
    <property type="molecule type" value="Genomic_DNA"/>
</dbReference>
<reference evidence="2 3" key="1">
    <citation type="submission" date="2024-06" db="EMBL/GenBank/DDBJ databases">
        <title>The Natural Products Discovery Center: Release of the First 8490 Sequenced Strains for Exploring Actinobacteria Biosynthetic Diversity.</title>
        <authorList>
            <person name="Kalkreuter E."/>
            <person name="Kautsar S.A."/>
            <person name="Yang D."/>
            <person name="Bader C.D."/>
            <person name="Teijaro C.N."/>
            <person name="Fluegel L."/>
            <person name="Davis C.M."/>
            <person name="Simpson J.R."/>
            <person name="Lauterbach L."/>
            <person name="Steele A.D."/>
            <person name="Gui C."/>
            <person name="Meng S."/>
            <person name="Li G."/>
            <person name="Viehrig K."/>
            <person name="Ye F."/>
            <person name="Su P."/>
            <person name="Kiefer A.F."/>
            <person name="Nichols A."/>
            <person name="Cepeda A.J."/>
            <person name="Yan W."/>
            <person name="Fan B."/>
            <person name="Jiang Y."/>
            <person name="Adhikari A."/>
            <person name="Zheng C.-J."/>
            <person name="Schuster L."/>
            <person name="Cowan T.M."/>
            <person name="Smanski M.J."/>
            <person name="Chevrette M.G."/>
            <person name="De Carvalho L.P.S."/>
            <person name="Shen B."/>
        </authorList>
    </citation>
    <scope>NUCLEOTIDE SEQUENCE [LARGE SCALE GENOMIC DNA]</scope>
    <source>
        <strain evidence="2 3">NPDC050100</strain>
    </source>
</reference>
<protein>
    <recommendedName>
        <fullName evidence="4">Trypsin-like serine protease</fullName>
    </recommendedName>
</protein>
<dbReference type="SUPFAM" id="SSF50494">
    <property type="entry name" value="Trypsin-like serine proteases"/>
    <property type="match status" value="1"/>
</dbReference>
<dbReference type="Proteomes" id="UP001551675">
    <property type="component" value="Unassembled WGS sequence"/>
</dbReference>
<organism evidence="2 3">
    <name type="scientific">Microtetraspora glauca</name>
    <dbReference type="NCBI Taxonomy" id="1996"/>
    <lineage>
        <taxon>Bacteria</taxon>
        <taxon>Bacillati</taxon>
        <taxon>Actinomycetota</taxon>
        <taxon>Actinomycetes</taxon>
        <taxon>Streptosporangiales</taxon>
        <taxon>Streptosporangiaceae</taxon>
        <taxon>Microtetraspora</taxon>
    </lineage>
</organism>
<dbReference type="InterPro" id="IPR009003">
    <property type="entry name" value="Peptidase_S1_PA"/>
</dbReference>
<keyword evidence="1" id="KW-0732">Signal</keyword>
<evidence type="ECO:0000256" key="1">
    <source>
        <dbReference type="SAM" id="SignalP"/>
    </source>
</evidence>
<comment type="caution">
    <text evidence="2">The sequence shown here is derived from an EMBL/GenBank/DDBJ whole genome shotgun (WGS) entry which is preliminary data.</text>
</comment>
<feature type="signal peptide" evidence="1">
    <location>
        <begin position="1"/>
        <end position="28"/>
    </location>
</feature>
<accession>A0ABV3GEZ3</accession>
<gene>
    <name evidence="2" type="ORF">AB0I59_16355</name>
</gene>
<dbReference type="RefSeq" id="WP_061255154.1">
    <property type="nucleotide sequence ID" value="NZ_JBFALK010000008.1"/>
</dbReference>
<evidence type="ECO:0000313" key="2">
    <source>
        <dbReference type="EMBL" id="MEV0970210.1"/>
    </source>
</evidence>
<evidence type="ECO:0008006" key="4">
    <source>
        <dbReference type="Google" id="ProtNLM"/>
    </source>
</evidence>